<dbReference type="EMBL" id="BMHI01000003">
    <property type="protein sequence ID" value="GGB29803.1"/>
    <property type="molecule type" value="Genomic_DNA"/>
</dbReference>
<dbReference type="Gene3D" id="3.30.870.10">
    <property type="entry name" value="Endonuclease Chain A"/>
    <property type="match status" value="1"/>
</dbReference>
<keyword evidence="4" id="KW-0067">ATP-binding</keyword>
<dbReference type="PANTHER" id="PTHR47396">
    <property type="entry name" value="TYPE I RESTRICTION ENZYME ECOKI R PROTEIN"/>
    <property type="match status" value="1"/>
</dbReference>
<dbReference type="Proteomes" id="UP000636793">
    <property type="component" value="Unassembled WGS sequence"/>
</dbReference>
<dbReference type="GO" id="GO:0006793">
    <property type="term" value="P:phosphorus metabolic process"/>
    <property type="evidence" value="ECO:0007669"/>
    <property type="project" value="UniProtKB-ARBA"/>
</dbReference>
<dbReference type="GO" id="GO:0016787">
    <property type="term" value="F:hydrolase activity"/>
    <property type="evidence" value="ECO:0007669"/>
    <property type="project" value="InterPro"/>
</dbReference>
<dbReference type="GO" id="GO:0004386">
    <property type="term" value="F:helicase activity"/>
    <property type="evidence" value="ECO:0007669"/>
    <property type="project" value="UniProtKB-KW"/>
</dbReference>
<dbReference type="SMART" id="SM00490">
    <property type="entry name" value="HELICc"/>
    <property type="match status" value="1"/>
</dbReference>
<keyword evidence="4" id="KW-0378">Hydrolase</keyword>
<feature type="domain" description="Helicase ATP-binding" evidence="2">
    <location>
        <begin position="229"/>
        <end position="381"/>
    </location>
</feature>
<dbReference type="CDD" id="cd18799">
    <property type="entry name" value="SF2_C_EcoAI-like"/>
    <property type="match status" value="1"/>
</dbReference>
<reference evidence="4" key="1">
    <citation type="journal article" date="2014" name="Int. J. Syst. Evol. Microbiol.">
        <title>Complete genome sequence of Corynebacterium casei LMG S-19264T (=DSM 44701T), isolated from a smear-ripened cheese.</title>
        <authorList>
            <consortium name="US DOE Joint Genome Institute (JGI-PGF)"/>
            <person name="Walter F."/>
            <person name="Albersmeier A."/>
            <person name="Kalinowski J."/>
            <person name="Ruckert C."/>
        </authorList>
    </citation>
    <scope>NUCLEOTIDE SEQUENCE</scope>
    <source>
        <strain evidence="4">CGMCC 1.15085</strain>
    </source>
</reference>
<protein>
    <submittedName>
        <fullName evidence="4">Helicase</fullName>
    </submittedName>
</protein>
<keyword evidence="5" id="KW-1185">Reference proteome</keyword>
<dbReference type="SUPFAM" id="SSF52540">
    <property type="entry name" value="P-loop containing nucleoside triphosphate hydrolases"/>
    <property type="match status" value="1"/>
</dbReference>
<dbReference type="GO" id="GO:0005524">
    <property type="term" value="F:ATP binding"/>
    <property type="evidence" value="ECO:0007669"/>
    <property type="project" value="InterPro"/>
</dbReference>
<dbReference type="Pfam" id="PF11907">
    <property type="entry name" value="DUF3427"/>
    <property type="match status" value="1"/>
</dbReference>
<keyword evidence="4" id="KW-0547">Nucleotide-binding</keyword>
<dbReference type="Pfam" id="PF13091">
    <property type="entry name" value="PLDc_2"/>
    <property type="match status" value="1"/>
</dbReference>
<evidence type="ECO:0000313" key="4">
    <source>
        <dbReference type="EMBL" id="GGB29803.1"/>
    </source>
</evidence>
<gene>
    <name evidence="4" type="ORF">GCM10011492_20220</name>
</gene>
<dbReference type="InterPro" id="IPR058403">
    <property type="entry name" value="DUF8090"/>
</dbReference>
<feature type="domain" description="Helicase C-terminal" evidence="3">
    <location>
        <begin position="426"/>
        <end position="587"/>
    </location>
</feature>
<feature type="domain" description="PLD phosphodiesterase" evidence="1">
    <location>
        <begin position="113"/>
        <end position="143"/>
    </location>
</feature>
<dbReference type="AlphaFoldDB" id="A0A916WU22"/>
<dbReference type="SUPFAM" id="SSF56024">
    <property type="entry name" value="Phospholipase D/nuclease"/>
    <property type="match status" value="1"/>
</dbReference>
<dbReference type="PROSITE" id="PS50035">
    <property type="entry name" value="PLD"/>
    <property type="match status" value="1"/>
</dbReference>
<keyword evidence="4" id="KW-0347">Helicase</keyword>
<name>A0A916WU22_9MICO</name>
<dbReference type="GO" id="GO:0003677">
    <property type="term" value="F:DNA binding"/>
    <property type="evidence" value="ECO:0007669"/>
    <property type="project" value="InterPro"/>
</dbReference>
<dbReference type="Pfam" id="PF26350">
    <property type="entry name" value="DUF8090"/>
    <property type="match status" value="1"/>
</dbReference>
<dbReference type="GO" id="GO:0005829">
    <property type="term" value="C:cytosol"/>
    <property type="evidence" value="ECO:0007669"/>
    <property type="project" value="TreeGrafter"/>
</dbReference>
<organism evidence="4 5">
    <name type="scientific">Flexivirga endophytica</name>
    <dbReference type="NCBI Taxonomy" id="1849103"/>
    <lineage>
        <taxon>Bacteria</taxon>
        <taxon>Bacillati</taxon>
        <taxon>Actinomycetota</taxon>
        <taxon>Actinomycetes</taxon>
        <taxon>Micrococcales</taxon>
        <taxon>Dermacoccaceae</taxon>
        <taxon>Flexivirga</taxon>
    </lineage>
</organism>
<dbReference type="RefSeq" id="WP_188836885.1">
    <property type="nucleotide sequence ID" value="NZ_BMHI01000003.1"/>
</dbReference>
<accession>A0A916WU22</accession>
<comment type="caution">
    <text evidence="4">The sequence shown here is derived from an EMBL/GenBank/DDBJ whole genome shotgun (WGS) entry which is preliminary data.</text>
</comment>
<evidence type="ECO:0000259" key="2">
    <source>
        <dbReference type="PROSITE" id="PS51192"/>
    </source>
</evidence>
<dbReference type="PROSITE" id="PS51192">
    <property type="entry name" value="HELICASE_ATP_BIND_1"/>
    <property type="match status" value="1"/>
</dbReference>
<proteinExistence type="predicted"/>
<dbReference type="InterPro" id="IPR050742">
    <property type="entry name" value="Helicase_Restrict-Modif_Enz"/>
</dbReference>
<dbReference type="Pfam" id="PF00271">
    <property type="entry name" value="Helicase_C"/>
    <property type="match status" value="1"/>
</dbReference>
<dbReference type="InterPro" id="IPR027417">
    <property type="entry name" value="P-loop_NTPase"/>
</dbReference>
<dbReference type="InterPro" id="IPR001650">
    <property type="entry name" value="Helicase_C-like"/>
</dbReference>
<dbReference type="InterPro" id="IPR014001">
    <property type="entry name" value="Helicase_ATP-bd"/>
</dbReference>
<dbReference type="InterPro" id="IPR025202">
    <property type="entry name" value="PLD-like_dom"/>
</dbReference>
<dbReference type="Gene3D" id="3.40.50.300">
    <property type="entry name" value="P-loop containing nucleotide triphosphate hydrolases"/>
    <property type="match status" value="2"/>
</dbReference>
<dbReference type="InterPro" id="IPR001736">
    <property type="entry name" value="PLipase_D/transphosphatidylase"/>
</dbReference>
<evidence type="ECO:0000259" key="3">
    <source>
        <dbReference type="PROSITE" id="PS51194"/>
    </source>
</evidence>
<evidence type="ECO:0000313" key="5">
    <source>
        <dbReference type="Proteomes" id="UP000636793"/>
    </source>
</evidence>
<evidence type="ECO:0000259" key="1">
    <source>
        <dbReference type="PROSITE" id="PS50035"/>
    </source>
</evidence>
<dbReference type="Pfam" id="PF04851">
    <property type="entry name" value="ResIII"/>
    <property type="match status" value="1"/>
</dbReference>
<sequence length="966" mass="107846">MDPAVGQIRLDNTFGFLDRTAGTDQLFHPLLVSNRDDNTMARAIRAELRRSRSFTFSVAFVTPNAVALLKQALLDFPGQGTIITSTYQGFNSPAAFRELLNLPGVRVLVHPSGQAGFHAKGYVFDQDASTTAIVGSSNLTSQALLKNHEWNLRFSALPDGDIVEQLDRAVAAQVAESTPLTHRWIDAYTETWHPPATRHFLEPDPEPLASTTGVVPNRMQADALAEIEQLRRRGERRGIVVSATGTGKTILAALDVRAAAPERMLFVVHREQILDRAIQDFQRVLGAPAADFGKLAGPSREPDRKYVFATVQSLTRPATLAQIASDAFDYVLVDEVHRAGADSYRRLIDHLSPSFLLGVTATPERTDGFNVFELFDFNLAYEIRLQQALEDDMLAPFHYYGVTDFQQNGRAVNDASQLGFLVSTGRVDHLVQTLETYGHVGVPVRGLMFCSRTDEAHELSQRLNERLVHGRRLRTEVLTGKDLVARREAVVAELENGGLDYILTVDVFNEGIDIPTVNQVVLLRQTESSIIFTQQLGRGLRKAAGKDYLVVIDFVGNYSNNYLIPIALFGDNSLNKDSIRRRMIDAQEAGAISGLSSVNFDTVSRERVFASLAATKLDSVQNLKRTIGELARRLGRTPRLLDFARFDAADPVVVAGKRDNYWKLLWLLKRSEDPPGSAADALLSFLSIELLNGKRPHELLLLRTLLSTHTGVDRTTLRAFFEREGCSADDGTIESVLRVLSLAFFTAAERQKYGEPPLSISERRVELNPAIRELLRHNARLTEHVDDVIETGLFLARHRYRWTGSLEVGKRYSRKDVCRLLNWTKNEQSTMYGYKVDLTSHSCPIFITYHKHEKVSASTAYGDAFINESALHWFTRSRRTLRSAEVRAIVDNELPLHLFAKKDDAEGTDFYYLGRARSSNAEQQTMPGGEGKVLDVVTMTLGMQSPIERSLYEYLISEGVDPSQAD</sequence>
<dbReference type="SMART" id="SM00487">
    <property type="entry name" value="DEXDc"/>
    <property type="match status" value="1"/>
</dbReference>
<dbReference type="CDD" id="cd09204">
    <property type="entry name" value="PLDc_N_DEXD_b2"/>
    <property type="match status" value="1"/>
</dbReference>
<dbReference type="InterPro" id="IPR006935">
    <property type="entry name" value="Helicase/UvrB_N"/>
</dbReference>
<dbReference type="PANTHER" id="PTHR47396:SF1">
    <property type="entry name" value="ATP-DEPENDENT HELICASE IRC3-RELATED"/>
    <property type="match status" value="1"/>
</dbReference>
<reference evidence="4" key="2">
    <citation type="submission" date="2020-09" db="EMBL/GenBank/DDBJ databases">
        <authorList>
            <person name="Sun Q."/>
            <person name="Zhou Y."/>
        </authorList>
    </citation>
    <scope>NUCLEOTIDE SEQUENCE</scope>
    <source>
        <strain evidence="4">CGMCC 1.15085</strain>
    </source>
</reference>
<dbReference type="PROSITE" id="PS51194">
    <property type="entry name" value="HELICASE_CTER"/>
    <property type="match status" value="1"/>
</dbReference>
<dbReference type="InterPro" id="IPR021835">
    <property type="entry name" value="DUF3427"/>
</dbReference>
<dbReference type="CDD" id="cd18032">
    <property type="entry name" value="DEXHc_RE_I_III_res"/>
    <property type="match status" value="1"/>
</dbReference>